<accession>A0AAD9I2S2</accession>
<keyword evidence="3" id="KW-1185">Reference proteome</keyword>
<evidence type="ECO:0000313" key="3">
    <source>
        <dbReference type="Proteomes" id="UP001217918"/>
    </source>
</evidence>
<gene>
    <name evidence="2" type="ORF">P8C59_004051</name>
</gene>
<feature type="compositionally biased region" description="Low complexity" evidence="1">
    <location>
        <begin position="77"/>
        <end position="97"/>
    </location>
</feature>
<comment type="caution">
    <text evidence="2">The sequence shown here is derived from an EMBL/GenBank/DDBJ whole genome shotgun (WGS) entry which is preliminary data.</text>
</comment>
<protein>
    <submittedName>
        <fullName evidence="2">Uncharacterized protein</fullName>
    </submittedName>
</protein>
<sequence length="137" mass="13765">MGNCCGKPDPDVFATPGRRLDSAPGPARGTIPGAPAHKPPKSQPAPAPRTVGGPAHTLGGGSWTSGGAAEDARRKAAAAAEARARSSSGGSKKPAGKLGVQLAAQKKQTRAETLREASAVERLQREADANAGALRND</sequence>
<feature type="compositionally biased region" description="Basic and acidic residues" evidence="1">
    <location>
        <begin position="109"/>
        <end position="128"/>
    </location>
</feature>
<feature type="region of interest" description="Disordered" evidence="1">
    <location>
        <begin position="1"/>
        <end position="137"/>
    </location>
</feature>
<reference evidence="2" key="1">
    <citation type="journal article" date="2023" name="Mol. Plant Microbe Interact.">
        <title>Elucidating the Obligate Nature and Biological Capacity of an Invasive Fungal Corn Pathogen.</title>
        <authorList>
            <person name="MacCready J.S."/>
            <person name="Roggenkamp E.M."/>
            <person name="Gdanetz K."/>
            <person name="Chilvers M.I."/>
        </authorList>
    </citation>
    <scope>NUCLEOTIDE SEQUENCE</scope>
    <source>
        <strain evidence="2">PM02</strain>
    </source>
</reference>
<organism evidence="2 3">
    <name type="scientific">Phyllachora maydis</name>
    <dbReference type="NCBI Taxonomy" id="1825666"/>
    <lineage>
        <taxon>Eukaryota</taxon>
        <taxon>Fungi</taxon>
        <taxon>Dikarya</taxon>
        <taxon>Ascomycota</taxon>
        <taxon>Pezizomycotina</taxon>
        <taxon>Sordariomycetes</taxon>
        <taxon>Sordariomycetidae</taxon>
        <taxon>Phyllachorales</taxon>
        <taxon>Phyllachoraceae</taxon>
        <taxon>Phyllachora</taxon>
    </lineage>
</organism>
<evidence type="ECO:0000256" key="1">
    <source>
        <dbReference type="SAM" id="MobiDB-lite"/>
    </source>
</evidence>
<proteinExistence type="predicted"/>
<dbReference type="AlphaFoldDB" id="A0AAD9I2S2"/>
<name>A0AAD9I2S2_9PEZI</name>
<dbReference type="Proteomes" id="UP001217918">
    <property type="component" value="Unassembled WGS sequence"/>
</dbReference>
<dbReference type="EMBL" id="JAQQPM010000003">
    <property type="protein sequence ID" value="KAK2069470.1"/>
    <property type="molecule type" value="Genomic_DNA"/>
</dbReference>
<evidence type="ECO:0000313" key="2">
    <source>
        <dbReference type="EMBL" id="KAK2069470.1"/>
    </source>
</evidence>